<evidence type="ECO:0000313" key="8">
    <source>
        <dbReference type="EMBL" id="APG78733.1"/>
    </source>
</evidence>
<keyword evidence="7" id="KW-0468">Viral matrix protein</keyword>
<keyword evidence="9" id="KW-1185">Reference proteome</keyword>
<evidence type="ECO:0000256" key="1">
    <source>
        <dbReference type="ARBA" id="ARBA00004328"/>
    </source>
</evidence>
<keyword evidence="6" id="KW-0472">Membrane</keyword>
<dbReference type="RefSeq" id="YP_009337137.1">
    <property type="nucleotide sequence ID" value="NC_033034.1"/>
</dbReference>
<evidence type="ECO:0000256" key="4">
    <source>
        <dbReference type="ARBA" id="ARBA00022844"/>
    </source>
</evidence>
<dbReference type="OrthoDB" id="21351at10239"/>
<keyword evidence="4" id="KW-0946">Virion</keyword>
<dbReference type="Pfam" id="PF06326">
    <property type="entry name" value="Vesiculo_matrix"/>
    <property type="match status" value="1"/>
</dbReference>
<evidence type="ECO:0000256" key="5">
    <source>
        <dbReference type="ARBA" id="ARBA00022870"/>
    </source>
</evidence>
<comment type="subcellular location">
    <subcellularLocation>
        <location evidence="2">Host endomembrane system</location>
        <topology evidence="2">Peripheral membrane protein</topology>
    </subcellularLocation>
    <subcellularLocation>
        <location evidence="1">Virion</location>
    </subcellularLocation>
</comment>
<dbReference type="GO" id="GO:0019031">
    <property type="term" value="C:viral envelope"/>
    <property type="evidence" value="ECO:0007669"/>
    <property type="project" value="InterPro"/>
</dbReference>
<dbReference type="KEGG" id="vg:30854613"/>
<evidence type="ECO:0000256" key="3">
    <source>
        <dbReference type="ARBA" id="ARBA00017678"/>
    </source>
</evidence>
<dbReference type="GO" id="GO:0033645">
    <property type="term" value="C:host cell endomembrane system"/>
    <property type="evidence" value="ECO:0007669"/>
    <property type="project" value="UniProtKB-SubCell"/>
</dbReference>
<evidence type="ECO:0000256" key="2">
    <source>
        <dbReference type="ARBA" id="ARBA00004531"/>
    </source>
</evidence>
<dbReference type="InterPro" id="IPR009397">
    <property type="entry name" value="Vesiculo_matrix"/>
</dbReference>
<evidence type="ECO:0000256" key="6">
    <source>
        <dbReference type="ARBA" id="ARBA00023136"/>
    </source>
</evidence>
<accession>A0A1L3KMZ0</accession>
<organism evidence="8">
    <name type="scientific">Hubei diptera virus 9</name>
    <dbReference type="NCBI Taxonomy" id="1922889"/>
    <lineage>
        <taxon>Viruses</taxon>
        <taxon>Riboviria</taxon>
        <taxon>Orthornavirae</taxon>
        <taxon>Negarnaviricota</taxon>
        <taxon>Haploviricotina</taxon>
        <taxon>Monjiviricetes</taxon>
        <taxon>Mononegavirales</taxon>
        <taxon>Rhabdoviridae</taxon>
        <taxon>Alpharhabdovirinae</taxon>
        <taxon>Sigmavirus</taxon>
        <taxon>Sigmavirus hubei</taxon>
    </lineage>
</organism>
<dbReference type="EMBL" id="KX884429">
    <property type="protein sequence ID" value="APG78733.1"/>
    <property type="molecule type" value="Genomic_RNA"/>
</dbReference>
<keyword evidence="5" id="KW-1043">Host membrane</keyword>
<evidence type="ECO:0000256" key="7">
    <source>
        <dbReference type="ARBA" id="ARBA00023311"/>
    </source>
</evidence>
<dbReference type="GO" id="GO:0039660">
    <property type="term" value="F:structural constituent of virion"/>
    <property type="evidence" value="ECO:0007669"/>
    <property type="project" value="UniProtKB-KW"/>
</dbReference>
<dbReference type="GeneID" id="30854613"/>
<name>A0A1L3KMZ0_9RHAB</name>
<reference evidence="8" key="1">
    <citation type="journal article" date="2016" name="Nature">
        <title>Redefining the invertebrate RNA virosphere.</title>
        <authorList>
            <person name="Shi M."/>
            <person name="Lin X.D."/>
            <person name="Tian J.H."/>
            <person name="Chen L.J."/>
            <person name="Chen X."/>
            <person name="Li C.X."/>
            <person name="Qin X.C."/>
            <person name="Li J."/>
            <person name="Cao J.P."/>
            <person name="Eden J.S."/>
            <person name="Buchmann J."/>
            <person name="Wang W."/>
            <person name="Xu J."/>
            <person name="Holmes E.C."/>
            <person name="Zhang Y.Z."/>
        </authorList>
    </citation>
    <scope>NUCLEOTIDE SEQUENCE [LARGE SCALE GENOMIC DNA]</scope>
    <source>
        <strain evidence="8">SCM172232</strain>
    </source>
</reference>
<dbReference type="Proteomes" id="UP000203109">
    <property type="component" value="Segment"/>
</dbReference>
<protein>
    <recommendedName>
        <fullName evidence="3">Matrix protein</fullName>
    </recommendedName>
</protein>
<sequence>MNLKQLMSYVKKPGHSIRPSAPLVSRGSFSSYSTHFNPFDLPEYEAEDGNVHQEEGFMLNWHLLGSLEVNTNRRIESWDDLLEDLDVMLDEYYGSTYYKDVFIIIYYLFGTHLRPHKNNSGKYKTYKIEADTRIAINHKFPHVSQESRDFSWNYKSRSDIRLCSITFKCSLRPTRRLSTPYKSLYEVCSIPGLCTPDLEPILAPYGIKIQKNEFNYLFYKSEDSKLSQM</sequence>
<proteinExistence type="predicted"/>
<evidence type="ECO:0000313" key="9">
    <source>
        <dbReference type="Proteomes" id="UP000203109"/>
    </source>
</evidence>